<sequence>MRKLRNACRSPVGAGLPAKGPGLQANIHPPFTVAAATVFAGKPAPTPDGVRVQKMWFSSQYRLPANSIAAGKVSTQAISRLNNVRF</sequence>
<evidence type="ECO:0000313" key="1">
    <source>
        <dbReference type="EMBL" id="PKI22423.1"/>
    </source>
</evidence>
<dbReference type="AlphaFoldDB" id="A0A2N1IS84"/>
<name>A0A2N1IS84_9PSED</name>
<dbReference type="Proteomes" id="UP000233399">
    <property type="component" value="Unassembled WGS sequence"/>
</dbReference>
<protein>
    <submittedName>
        <fullName evidence="1">Uncharacterized protein</fullName>
    </submittedName>
</protein>
<organism evidence="1 2">
    <name type="scientific">Pseudomonas monteilii</name>
    <dbReference type="NCBI Taxonomy" id="76759"/>
    <lineage>
        <taxon>Bacteria</taxon>
        <taxon>Pseudomonadati</taxon>
        <taxon>Pseudomonadota</taxon>
        <taxon>Gammaproteobacteria</taxon>
        <taxon>Pseudomonadales</taxon>
        <taxon>Pseudomonadaceae</taxon>
        <taxon>Pseudomonas</taxon>
    </lineage>
</organism>
<proteinExistence type="predicted"/>
<reference evidence="1 2" key="1">
    <citation type="submission" date="2017-12" db="EMBL/GenBank/DDBJ databases">
        <title>Isolation and characterization of an aerobic denitrifying Pseudomonas monteilii CY06 from aquaculture ponds.</title>
        <authorList>
            <person name="Ma Q."/>
            <person name="Cai Y."/>
            <person name="He Z."/>
        </authorList>
    </citation>
    <scope>NUCLEOTIDE SEQUENCE [LARGE SCALE GENOMIC DNA]</scope>
    <source>
        <strain evidence="1 2">CY06</strain>
    </source>
</reference>
<evidence type="ECO:0000313" key="2">
    <source>
        <dbReference type="Proteomes" id="UP000233399"/>
    </source>
</evidence>
<accession>A0A2N1IS84</accession>
<dbReference type="EMBL" id="PJCG01000019">
    <property type="protein sequence ID" value="PKI22423.1"/>
    <property type="molecule type" value="Genomic_DNA"/>
</dbReference>
<gene>
    <name evidence="1" type="ORF">CXB65_13125</name>
</gene>
<comment type="caution">
    <text evidence="1">The sequence shown here is derived from an EMBL/GenBank/DDBJ whole genome shotgun (WGS) entry which is preliminary data.</text>
</comment>